<proteinExistence type="predicted"/>
<keyword evidence="2" id="KW-1185">Reference proteome</keyword>
<dbReference type="Proteomes" id="UP000310158">
    <property type="component" value="Unassembled WGS sequence"/>
</dbReference>
<protein>
    <submittedName>
        <fullName evidence="1">Uncharacterized protein</fullName>
    </submittedName>
</protein>
<dbReference type="AlphaFoldDB" id="A0A4S4LSK3"/>
<evidence type="ECO:0000313" key="1">
    <source>
        <dbReference type="EMBL" id="THH15402.1"/>
    </source>
</evidence>
<reference evidence="1 2" key="1">
    <citation type="submission" date="2019-02" db="EMBL/GenBank/DDBJ databases">
        <title>Genome sequencing of the rare red list fungi Bondarzewia mesenterica.</title>
        <authorList>
            <person name="Buettner E."/>
            <person name="Kellner H."/>
        </authorList>
    </citation>
    <scope>NUCLEOTIDE SEQUENCE [LARGE SCALE GENOMIC DNA]</scope>
    <source>
        <strain evidence="1 2">DSM 108281</strain>
    </source>
</reference>
<sequence length="124" mass="14388">MRSSLQVPLSIRTQSLWDHPFMQFVATKTVVILAVAIIWRPSWIVLALPGAHYTVRTAGFKQYQQLFFQMLSPIFLKLGMNNPEFNKVKYDKQLNPCSETFASRLISVHLVETKRIVLREESSY</sequence>
<accession>A0A4S4LSK3</accession>
<comment type="caution">
    <text evidence="1">The sequence shown here is derived from an EMBL/GenBank/DDBJ whole genome shotgun (WGS) entry which is preliminary data.</text>
</comment>
<gene>
    <name evidence="1" type="ORF">EW146_g5068</name>
</gene>
<dbReference type="EMBL" id="SGPL01000212">
    <property type="protein sequence ID" value="THH15402.1"/>
    <property type="molecule type" value="Genomic_DNA"/>
</dbReference>
<evidence type="ECO:0000313" key="2">
    <source>
        <dbReference type="Proteomes" id="UP000310158"/>
    </source>
</evidence>
<name>A0A4S4LSK3_9AGAM</name>
<organism evidence="1 2">
    <name type="scientific">Bondarzewia mesenterica</name>
    <dbReference type="NCBI Taxonomy" id="1095465"/>
    <lineage>
        <taxon>Eukaryota</taxon>
        <taxon>Fungi</taxon>
        <taxon>Dikarya</taxon>
        <taxon>Basidiomycota</taxon>
        <taxon>Agaricomycotina</taxon>
        <taxon>Agaricomycetes</taxon>
        <taxon>Russulales</taxon>
        <taxon>Bondarzewiaceae</taxon>
        <taxon>Bondarzewia</taxon>
    </lineage>
</organism>